<sequence>MRVNEDYAKWNAESQVNAPDSVFQYYPTVLQLRKEYKDIFVYGEFKLLAPDHQQLFVHKRMSGSKSAVVVMNFKETGITFEAADLIGGKLGKVLLSNYAGLSVEEPSITLGPFGAFVALLS</sequence>
<protein>
    <submittedName>
        <fullName evidence="1">Glycosyl hydrolase, family 13, all-beta</fullName>
    </submittedName>
</protein>
<dbReference type="EMBL" id="FWEW01003531">
    <property type="protein sequence ID" value="SLM39603.1"/>
    <property type="molecule type" value="Genomic_DNA"/>
</dbReference>
<dbReference type="Gene3D" id="3.20.20.80">
    <property type="entry name" value="Glycosidases"/>
    <property type="match status" value="1"/>
</dbReference>
<dbReference type="GO" id="GO:0016787">
    <property type="term" value="F:hydrolase activity"/>
    <property type="evidence" value="ECO:0007669"/>
    <property type="project" value="UniProtKB-KW"/>
</dbReference>
<dbReference type="AlphaFoldDB" id="A0A1W5D8Z6"/>
<proteinExistence type="predicted"/>
<reference evidence="2" key="1">
    <citation type="submission" date="2017-03" db="EMBL/GenBank/DDBJ databases">
        <authorList>
            <person name="Sharma R."/>
            <person name="Thines M."/>
        </authorList>
    </citation>
    <scope>NUCLEOTIDE SEQUENCE [LARGE SCALE GENOMIC DNA]</scope>
</reference>
<evidence type="ECO:0000313" key="1">
    <source>
        <dbReference type="EMBL" id="SLM39603.1"/>
    </source>
</evidence>
<dbReference type="InterPro" id="IPR013780">
    <property type="entry name" value="Glyco_hydro_b"/>
</dbReference>
<organism evidence="1 2">
    <name type="scientific">Lasallia pustulata</name>
    <dbReference type="NCBI Taxonomy" id="136370"/>
    <lineage>
        <taxon>Eukaryota</taxon>
        <taxon>Fungi</taxon>
        <taxon>Dikarya</taxon>
        <taxon>Ascomycota</taxon>
        <taxon>Pezizomycotina</taxon>
        <taxon>Lecanoromycetes</taxon>
        <taxon>OSLEUM clade</taxon>
        <taxon>Umbilicariomycetidae</taxon>
        <taxon>Umbilicariales</taxon>
        <taxon>Umbilicariaceae</taxon>
        <taxon>Lasallia</taxon>
    </lineage>
</organism>
<dbReference type="Gene3D" id="2.60.40.1180">
    <property type="entry name" value="Golgi alpha-mannosidase II"/>
    <property type="match status" value="1"/>
</dbReference>
<accession>A0A1W5D8Z6</accession>
<dbReference type="Proteomes" id="UP000192927">
    <property type="component" value="Unassembled WGS sequence"/>
</dbReference>
<keyword evidence="2" id="KW-1185">Reference proteome</keyword>
<name>A0A1W5D8Z6_9LECA</name>
<dbReference type="SUPFAM" id="SSF51011">
    <property type="entry name" value="Glycosyl hydrolase domain"/>
    <property type="match status" value="1"/>
</dbReference>
<keyword evidence="1" id="KW-0378">Hydrolase</keyword>
<evidence type="ECO:0000313" key="2">
    <source>
        <dbReference type="Proteomes" id="UP000192927"/>
    </source>
</evidence>